<organism evidence="3 4">
    <name type="scientific">Ooceraea biroi</name>
    <name type="common">Clonal raider ant</name>
    <name type="synonym">Cerapachys biroi</name>
    <dbReference type="NCBI Taxonomy" id="2015173"/>
    <lineage>
        <taxon>Eukaryota</taxon>
        <taxon>Metazoa</taxon>
        <taxon>Ecdysozoa</taxon>
        <taxon>Arthropoda</taxon>
        <taxon>Hexapoda</taxon>
        <taxon>Insecta</taxon>
        <taxon>Pterygota</taxon>
        <taxon>Neoptera</taxon>
        <taxon>Endopterygota</taxon>
        <taxon>Hymenoptera</taxon>
        <taxon>Apocrita</taxon>
        <taxon>Aculeata</taxon>
        <taxon>Formicoidea</taxon>
        <taxon>Formicidae</taxon>
        <taxon>Dorylinae</taxon>
        <taxon>Ooceraea</taxon>
    </lineage>
</organism>
<dbReference type="Pfam" id="PF04434">
    <property type="entry name" value="SWIM"/>
    <property type="match status" value="1"/>
</dbReference>
<proteinExistence type="predicted"/>
<dbReference type="GO" id="GO:0008270">
    <property type="term" value="F:zinc ion binding"/>
    <property type="evidence" value="ECO:0007669"/>
    <property type="project" value="UniProtKB-KW"/>
</dbReference>
<dbReference type="Proteomes" id="UP000053097">
    <property type="component" value="Unassembled WGS sequence"/>
</dbReference>
<dbReference type="PROSITE" id="PS50966">
    <property type="entry name" value="ZF_SWIM"/>
    <property type="match status" value="1"/>
</dbReference>
<keyword evidence="1" id="KW-0863">Zinc-finger</keyword>
<feature type="domain" description="SWIM-type" evidence="2">
    <location>
        <begin position="30"/>
        <end position="68"/>
    </location>
</feature>
<evidence type="ECO:0000313" key="3">
    <source>
        <dbReference type="EMBL" id="EZA46980.1"/>
    </source>
</evidence>
<gene>
    <name evidence="3" type="ORF">X777_00512</name>
</gene>
<keyword evidence="1" id="KW-0479">Metal-binding</keyword>
<protein>
    <recommendedName>
        <fullName evidence="2">SWIM-type domain-containing protein</fullName>
    </recommendedName>
</protein>
<evidence type="ECO:0000256" key="1">
    <source>
        <dbReference type="PROSITE-ProRule" id="PRU00325"/>
    </source>
</evidence>
<name>A0A026VTH5_OOCBI</name>
<evidence type="ECO:0000313" key="4">
    <source>
        <dbReference type="Proteomes" id="UP000053097"/>
    </source>
</evidence>
<keyword evidence="1" id="KW-0862">Zinc</keyword>
<dbReference type="AlphaFoldDB" id="A0A026VTH5"/>
<evidence type="ECO:0000259" key="2">
    <source>
        <dbReference type="PROSITE" id="PS50966"/>
    </source>
</evidence>
<dbReference type="InterPro" id="IPR007527">
    <property type="entry name" value="Znf_SWIM"/>
</dbReference>
<accession>A0A026VTH5</accession>
<reference evidence="3 4" key="1">
    <citation type="journal article" date="2014" name="Curr. Biol.">
        <title>The genome of the clonal raider ant Cerapachys biroi.</title>
        <authorList>
            <person name="Oxley P.R."/>
            <person name="Ji L."/>
            <person name="Fetter-Pruneda I."/>
            <person name="McKenzie S.K."/>
            <person name="Li C."/>
            <person name="Hu H."/>
            <person name="Zhang G."/>
            <person name="Kronauer D.J."/>
        </authorList>
    </citation>
    <scope>NUCLEOTIDE SEQUENCE [LARGE SCALE GENOMIC DNA]</scope>
</reference>
<sequence>QYQKDHINILKVRVKSLHISRKTYRCFVEYVPNRNGYSGISRYCCECPNGNRTVGCCSHVAAVIYYLAHARYLSKIVRPAEKLTKLFDTVLVDPIINEDSDED</sequence>
<keyword evidence="4" id="KW-1185">Reference proteome</keyword>
<dbReference type="EMBL" id="KK108031">
    <property type="protein sequence ID" value="EZA46980.1"/>
    <property type="molecule type" value="Genomic_DNA"/>
</dbReference>
<feature type="non-terminal residue" evidence="3">
    <location>
        <position position="1"/>
    </location>
</feature>